<organism evidence="3 4">
    <name type="scientific">Streptomyces bingchenggensis (strain BCW-1)</name>
    <dbReference type="NCBI Taxonomy" id="749414"/>
    <lineage>
        <taxon>Bacteria</taxon>
        <taxon>Bacillati</taxon>
        <taxon>Actinomycetota</taxon>
        <taxon>Actinomycetes</taxon>
        <taxon>Kitasatosporales</taxon>
        <taxon>Streptomycetaceae</taxon>
        <taxon>Streptomyces</taxon>
    </lineage>
</organism>
<keyword evidence="3" id="KW-0675">Receptor</keyword>
<accession>D7C945</accession>
<dbReference type="InterPro" id="IPR031148">
    <property type="entry name" value="Plexin"/>
</dbReference>
<feature type="domain" description="IPT/TIG" evidence="2">
    <location>
        <begin position="362"/>
        <end position="441"/>
    </location>
</feature>
<dbReference type="STRING" id="749414.SBI_07443"/>
<evidence type="ECO:0000256" key="1">
    <source>
        <dbReference type="SAM" id="MobiDB-lite"/>
    </source>
</evidence>
<name>D7C945_STRBB</name>
<dbReference type="Pfam" id="PF01833">
    <property type="entry name" value="TIG"/>
    <property type="match status" value="6"/>
</dbReference>
<dbReference type="HOGENOM" id="CLU_039172_1_0_11"/>
<dbReference type="SUPFAM" id="SSF81296">
    <property type="entry name" value="E set domains"/>
    <property type="match status" value="6"/>
</dbReference>
<dbReference type="PATRIC" id="fig|749414.3.peg.7655"/>
<dbReference type="GO" id="GO:0005975">
    <property type="term" value="P:carbohydrate metabolic process"/>
    <property type="evidence" value="ECO:0007669"/>
    <property type="project" value="UniProtKB-ARBA"/>
</dbReference>
<dbReference type="InterPro" id="IPR002909">
    <property type="entry name" value="IPT_dom"/>
</dbReference>
<dbReference type="EMBL" id="CP002047">
    <property type="protein sequence ID" value="ADI10563.1"/>
    <property type="molecule type" value="Genomic_DNA"/>
</dbReference>
<dbReference type="CDD" id="cd00102">
    <property type="entry name" value="IPT"/>
    <property type="match status" value="5"/>
</dbReference>
<feature type="domain" description="IPT/TIG" evidence="2">
    <location>
        <begin position="278"/>
        <end position="359"/>
    </location>
</feature>
<feature type="compositionally biased region" description="Low complexity" evidence="1">
    <location>
        <begin position="9"/>
        <end position="43"/>
    </location>
</feature>
<evidence type="ECO:0000313" key="4">
    <source>
        <dbReference type="Proteomes" id="UP000000377"/>
    </source>
</evidence>
<feature type="domain" description="IPT/TIG" evidence="2">
    <location>
        <begin position="197"/>
        <end position="276"/>
    </location>
</feature>
<dbReference type="eggNOG" id="COG3468">
    <property type="taxonomic scope" value="Bacteria"/>
</dbReference>
<keyword evidence="4" id="KW-1185">Reference proteome</keyword>
<dbReference type="Proteomes" id="UP000000377">
    <property type="component" value="Chromosome"/>
</dbReference>
<feature type="domain" description="IPT/TIG" evidence="2">
    <location>
        <begin position="115"/>
        <end position="195"/>
    </location>
</feature>
<feature type="region of interest" description="Disordered" evidence="1">
    <location>
        <begin position="1"/>
        <end position="43"/>
    </location>
</feature>
<dbReference type="AlphaFoldDB" id="D7C945"/>
<gene>
    <name evidence="3" type="ordered locus">SBI_07443</name>
</gene>
<dbReference type="RefSeq" id="WP_014180013.1">
    <property type="nucleotide sequence ID" value="NC_016582.1"/>
</dbReference>
<dbReference type="InterPro" id="IPR014756">
    <property type="entry name" value="Ig_E-set"/>
</dbReference>
<sequence>MPSSPTAQPSIAPPATAADAKNAPPTPLAAAAPPVVTGVSPGSGPTGTPVVISGSGFTGATQVRFGTALSTFNVVSDTQINATVPANSGTVRITVTTPNGTSTQAVNFTYTAAPAPTLSGLNPTSGPAGGGNSVVLTGTGFTGATQVLFGATAATSFTVNSATQITATAPPGTGSVQVTVTTPNGTSNGLTYTYVAAPTITSLSPASGPQAGGNTVTITGTNLATATSVHFGAVAAGFTVISPTQVTAVAPPGTGTVSVNVTTPGGTSNNLTYTYAAIPTVTAVSPAQGPTSGGNSVVITGTGFTGATQVLFGATAATSFTVNSATQITAAAPPGAPGAAAVNVVAPGGASSSGVFYFYVSPPALTSLNPASGPTGGANTVVINGFNLTLTSAVHVGAASVTFTVLNDNQVGFPAPAGSGTVNVNVTTPGGTSNNLVYTYVPAPVITTLNPTLGPEIGGTSVTVTGTNLATTSSVHFNATSAAYTVLSDTQLVAVSPPGTGTATVNVTATGGTSNNLTFTYVPPPG</sequence>
<dbReference type="InterPro" id="IPR013783">
    <property type="entry name" value="Ig-like_fold"/>
</dbReference>
<protein>
    <submittedName>
        <fullName evidence="3">Cell surface receptor IPT/TIG domain-containing protein</fullName>
    </submittedName>
</protein>
<evidence type="ECO:0000259" key="2">
    <source>
        <dbReference type="SMART" id="SM00429"/>
    </source>
</evidence>
<evidence type="ECO:0000313" key="3">
    <source>
        <dbReference type="EMBL" id="ADI10563.1"/>
    </source>
</evidence>
<feature type="domain" description="IPT/TIG" evidence="2">
    <location>
        <begin position="33"/>
        <end position="111"/>
    </location>
</feature>
<dbReference type="PANTHER" id="PTHR22625:SF70">
    <property type="entry name" value="PLEXIN A, ISOFORM A"/>
    <property type="match status" value="1"/>
</dbReference>
<reference evidence="3 4" key="1">
    <citation type="journal article" date="2010" name="J. Bacteriol.">
        <title>Genome sequence of the milbemycin-producing bacterium Streptomyces bingchenggensis.</title>
        <authorList>
            <person name="Wang X.J."/>
            <person name="Yan Y.J."/>
            <person name="Zhang B."/>
            <person name="An J."/>
            <person name="Wang J.J."/>
            <person name="Tian J."/>
            <person name="Jiang L."/>
            <person name="Chen Y.H."/>
            <person name="Huang S.X."/>
            <person name="Yin M."/>
            <person name="Zhang J."/>
            <person name="Gao A.L."/>
            <person name="Liu C.X."/>
            <person name="Zhu Z.X."/>
            <person name="Xiang W.S."/>
        </authorList>
    </citation>
    <scope>NUCLEOTIDE SEQUENCE [LARGE SCALE GENOMIC DNA]</scope>
    <source>
        <strain evidence="3 4">BCW-1</strain>
    </source>
</reference>
<dbReference type="Gene3D" id="2.60.40.10">
    <property type="entry name" value="Immunoglobulins"/>
    <property type="match status" value="6"/>
</dbReference>
<dbReference type="GO" id="GO:0017154">
    <property type="term" value="F:semaphorin receptor activity"/>
    <property type="evidence" value="ECO:0007669"/>
    <property type="project" value="InterPro"/>
</dbReference>
<dbReference type="SMART" id="SM00429">
    <property type="entry name" value="IPT"/>
    <property type="match status" value="6"/>
</dbReference>
<dbReference type="PANTHER" id="PTHR22625">
    <property type="entry name" value="PLEXIN"/>
    <property type="match status" value="1"/>
</dbReference>
<dbReference type="KEGG" id="sbh:SBI_07443"/>
<feature type="domain" description="IPT/TIG" evidence="2">
    <location>
        <begin position="443"/>
        <end position="522"/>
    </location>
</feature>
<proteinExistence type="predicted"/>